<accession>A0A8K0JTC4</accession>
<dbReference type="PANTHER" id="PTHR10380">
    <property type="entry name" value="CUTICLE PROTEIN"/>
    <property type="match status" value="1"/>
</dbReference>
<reference evidence="4" key="1">
    <citation type="submission" date="2013-04" db="EMBL/GenBank/DDBJ databases">
        <authorList>
            <person name="Qu J."/>
            <person name="Murali S.C."/>
            <person name="Bandaranaike D."/>
            <person name="Bellair M."/>
            <person name="Blankenburg K."/>
            <person name="Chao H."/>
            <person name="Dinh H."/>
            <person name="Doddapaneni H."/>
            <person name="Downs B."/>
            <person name="Dugan-Rocha S."/>
            <person name="Elkadiri S."/>
            <person name="Gnanaolivu R.D."/>
            <person name="Hernandez B."/>
            <person name="Javaid M."/>
            <person name="Jayaseelan J.C."/>
            <person name="Lee S."/>
            <person name="Li M."/>
            <person name="Ming W."/>
            <person name="Munidasa M."/>
            <person name="Muniz J."/>
            <person name="Nguyen L."/>
            <person name="Ongeri F."/>
            <person name="Osuji N."/>
            <person name="Pu L.-L."/>
            <person name="Puazo M."/>
            <person name="Qu C."/>
            <person name="Quiroz J."/>
            <person name="Raj R."/>
            <person name="Weissenberger G."/>
            <person name="Xin Y."/>
            <person name="Zou X."/>
            <person name="Han Y."/>
            <person name="Richards S."/>
            <person name="Worley K."/>
            <person name="Muzny D."/>
            <person name="Gibbs R."/>
        </authorList>
    </citation>
    <scope>NUCLEOTIDE SEQUENCE</scope>
    <source>
        <strain evidence="4">Sampled in the wild</strain>
    </source>
</reference>
<evidence type="ECO:0000256" key="3">
    <source>
        <dbReference type="SAM" id="MobiDB-lite"/>
    </source>
</evidence>
<gene>
    <name evidence="4" type="ORF">J437_LFUL001858</name>
</gene>
<dbReference type="InterPro" id="IPR031311">
    <property type="entry name" value="CHIT_BIND_RR_consensus"/>
</dbReference>
<dbReference type="GO" id="GO:0062129">
    <property type="term" value="C:chitin-based extracellular matrix"/>
    <property type="evidence" value="ECO:0007669"/>
    <property type="project" value="TreeGrafter"/>
</dbReference>
<dbReference type="PROSITE" id="PS00233">
    <property type="entry name" value="CHIT_BIND_RR_1"/>
    <property type="match status" value="1"/>
</dbReference>
<dbReference type="Proteomes" id="UP000792457">
    <property type="component" value="Unassembled WGS sequence"/>
</dbReference>
<comment type="caution">
    <text evidence="4">The sequence shown here is derived from an EMBL/GenBank/DDBJ whole genome shotgun (WGS) entry which is preliminary data.</text>
</comment>
<dbReference type="AlphaFoldDB" id="A0A8K0JTC4"/>
<evidence type="ECO:0000256" key="2">
    <source>
        <dbReference type="PROSITE-ProRule" id="PRU00497"/>
    </source>
</evidence>
<name>A0A8K0JTC4_LADFU</name>
<evidence type="ECO:0000256" key="1">
    <source>
        <dbReference type="ARBA" id="ARBA00022460"/>
    </source>
</evidence>
<dbReference type="PANTHER" id="PTHR10380:SF218">
    <property type="entry name" value="ADULT CUTICLE PROTEIN 65AA-RELATED"/>
    <property type="match status" value="1"/>
</dbReference>
<dbReference type="Pfam" id="PF00379">
    <property type="entry name" value="Chitin_bind_4"/>
    <property type="match status" value="1"/>
</dbReference>
<reference evidence="4" key="2">
    <citation type="submission" date="2017-10" db="EMBL/GenBank/DDBJ databases">
        <title>Ladona fulva Genome sequencing and assembly.</title>
        <authorList>
            <person name="Murali S."/>
            <person name="Richards S."/>
            <person name="Bandaranaike D."/>
            <person name="Bellair M."/>
            <person name="Blankenburg K."/>
            <person name="Chao H."/>
            <person name="Dinh H."/>
            <person name="Doddapaneni H."/>
            <person name="Dugan-Rocha S."/>
            <person name="Elkadiri S."/>
            <person name="Gnanaolivu R."/>
            <person name="Hernandez B."/>
            <person name="Skinner E."/>
            <person name="Javaid M."/>
            <person name="Lee S."/>
            <person name="Li M."/>
            <person name="Ming W."/>
            <person name="Munidasa M."/>
            <person name="Muniz J."/>
            <person name="Nguyen L."/>
            <person name="Hughes D."/>
            <person name="Osuji N."/>
            <person name="Pu L.-L."/>
            <person name="Puazo M."/>
            <person name="Qu C."/>
            <person name="Quiroz J."/>
            <person name="Raj R."/>
            <person name="Weissenberger G."/>
            <person name="Xin Y."/>
            <person name="Zou X."/>
            <person name="Han Y."/>
            <person name="Worley K."/>
            <person name="Muzny D."/>
            <person name="Gibbs R."/>
        </authorList>
    </citation>
    <scope>NUCLEOTIDE SEQUENCE</scope>
    <source>
        <strain evidence="4">Sampled in the wild</strain>
    </source>
</reference>
<dbReference type="GO" id="GO:0008010">
    <property type="term" value="F:structural constituent of chitin-based larval cuticle"/>
    <property type="evidence" value="ECO:0007669"/>
    <property type="project" value="TreeGrafter"/>
</dbReference>
<keyword evidence="5" id="KW-1185">Reference proteome</keyword>
<protein>
    <submittedName>
        <fullName evidence="4">Uncharacterized protein</fullName>
    </submittedName>
</protein>
<dbReference type="OrthoDB" id="7255276at2759"/>
<evidence type="ECO:0000313" key="5">
    <source>
        <dbReference type="Proteomes" id="UP000792457"/>
    </source>
</evidence>
<feature type="region of interest" description="Disordered" evidence="3">
    <location>
        <begin position="42"/>
        <end position="72"/>
    </location>
</feature>
<organism evidence="4 5">
    <name type="scientific">Ladona fulva</name>
    <name type="common">Scarce chaser dragonfly</name>
    <name type="synonym">Libellula fulva</name>
    <dbReference type="NCBI Taxonomy" id="123851"/>
    <lineage>
        <taxon>Eukaryota</taxon>
        <taxon>Metazoa</taxon>
        <taxon>Ecdysozoa</taxon>
        <taxon>Arthropoda</taxon>
        <taxon>Hexapoda</taxon>
        <taxon>Insecta</taxon>
        <taxon>Pterygota</taxon>
        <taxon>Palaeoptera</taxon>
        <taxon>Odonata</taxon>
        <taxon>Epiprocta</taxon>
        <taxon>Anisoptera</taxon>
        <taxon>Libelluloidea</taxon>
        <taxon>Libellulidae</taxon>
        <taxon>Ladona</taxon>
    </lineage>
</organism>
<proteinExistence type="predicted"/>
<keyword evidence="1 2" id="KW-0193">Cuticle</keyword>
<dbReference type="PROSITE" id="PS51155">
    <property type="entry name" value="CHIT_BIND_RR_2"/>
    <property type="match status" value="1"/>
</dbReference>
<feature type="compositionally biased region" description="Basic and acidic residues" evidence="3">
    <location>
        <begin position="48"/>
        <end position="72"/>
    </location>
</feature>
<dbReference type="InterPro" id="IPR050468">
    <property type="entry name" value="Cuticle_Struct_Prot"/>
</dbReference>
<dbReference type="EMBL" id="KZ308129">
    <property type="protein sequence ID" value="KAG8222316.1"/>
    <property type="molecule type" value="Genomic_DNA"/>
</dbReference>
<dbReference type="PRINTS" id="PR00947">
    <property type="entry name" value="CUTICLE"/>
</dbReference>
<sequence>MLRGFGPFGFQQSARIITSVSAARRLERFDGDSYEEISGAKRGVCGGTRRDAAEDGREPLGGHRGDGDDGARFVPEARREYIRSVAGTSHSESLNRLNHFEGSYPEEEETPFTMKLSIVVLAALIAVVASRPQNPKDVTITSYSSDNIGLDGYNFQYALSDGTSRQETGELKNAGTENEALVVRGSFTYRGEDGKEYTINFVADENGYQPQGEHLPK</sequence>
<evidence type="ECO:0000313" key="4">
    <source>
        <dbReference type="EMBL" id="KAG8222316.1"/>
    </source>
</evidence>
<dbReference type="InterPro" id="IPR000618">
    <property type="entry name" value="Insect_cuticle"/>
</dbReference>